<dbReference type="OrthoDB" id="5984394at2759"/>
<feature type="domain" description="Apple" evidence="2">
    <location>
        <begin position="31"/>
        <end position="117"/>
    </location>
</feature>
<organism evidence="3 4">
    <name type="scientific">Exaiptasia diaphana</name>
    <name type="common">Tropical sea anemone</name>
    <name type="synonym">Aiptasia pulchella</name>
    <dbReference type="NCBI Taxonomy" id="2652724"/>
    <lineage>
        <taxon>Eukaryota</taxon>
        <taxon>Metazoa</taxon>
        <taxon>Cnidaria</taxon>
        <taxon>Anthozoa</taxon>
        <taxon>Hexacorallia</taxon>
        <taxon>Actiniaria</taxon>
        <taxon>Aiptasiidae</taxon>
        <taxon>Exaiptasia</taxon>
    </lineage>
</organism>
<feature type="chain" id="PRO_5037180074" description="Apple domain-containing protein" evidence="1">
    <location>
        <begin position="28"/>
        <end position="352"/>
    </location>
</feature>
<evidence type="ECO:0000313" key="4">
    <source>
        <dbReference type="Proteomes" id="UP000887567"/>
    </source>
</evidence>
<accession>A0A913X157</accession>
<feature type="signal peptide" evidence="1">
    <location>
        <begin position="1"/>
        <end position="27"/>
    </location>
</feature>
<reference evidence="3" key="1">
    <citation type="submission" date="2022-11" db="UniProtKB">
        <authorList>
            <consortium name="EnsemblMetazoa"/>
        </authorList>
    </citation>
    <scope>IDENTIFICATION</scope>
</reference>
<evidence type="ECO:0000313" key="3">
    <source>
        <dbReference type="EnsemblMetazoa" id="XP_020897270.1"/>
    </source>
</evidence>
<dbReference type="InterPro" id="IPR003609">
    <property type="entry name" value="Pan_app"/>
</dbReference>
<protein>
    <recommendedName>
        <fullName evidence="2">Apple domain-containing protein</fullName>
    </recommendedName>
</protein>
<dbReference type="PROSITE" id="PS50948">
    <property type="entry name" value="PAN"/>
    <property type="match status" value="1"/>
</dbReference>
<dbReference type="KEGG" id="epa:110236123"/>
<dbReference type="GeneID" id="110236123"/>
<proteinExistence type="predicted"/>
<evidence type="ECO:0000259" key="2">
    <source>
        <dbReference type="PROSITE" id="PS50948"/>
    </source>
</evidence>
<name>A0A913X157_EXADI</name>
<dbReference type="AlphaFoldDB" id="A0A913X157"/>
<dbReference type="Proteomes" id="UP000887567">
    <property type="component" value="Unplaced"/>
</dbReference>
<sequence length="352" mass="39010">MAKLNRCFIPCGWCFAVMTILLPRIQGYGGCRNLEFLECLNNKSFTGHVIKSLEVLASGEDECQSLCFLEGQCVSYNLGPVKDHKRACELSSSDHWTFPDALKDMKGHEYCPIKNQCSSKPCPSNKPFCYRDLARDAFICRDGQWGQWGPWFCSCPAQRARLCVTTANNPAKDCGPGEAVEVNQCDSLQNEPNCVLFDFEFGRLDGWNLTGTAFNNQPTYGDNIAARGGGAANMKGDWFIATYDNRPNPSYPAGGRQGDSHVGSATSPPFVILGTKLKFLIAGNRDKKKSRVELLIRGTVVRAIAPPKTGNGMTEMELDITEFKNQVAKIRLVDNYSGSWGFINVDHIYLQK</sequence>
<dbReference type="EnsemblMetazoa" id="XM_021041611.2">
    <property type="protein sequence ID" value="XP_020897270.1"/>
    <property type="gene ID" value="LOC110236123"/>
</dbReference>
<dbReference type="RefSeq" id="XP_020897270.1">
    <property type="nucleotide sequence ID" value="XM_021041611.2"/>
</dbReference>
<keyword evidence="1" id="KW-0732">Signal</keyword>
<keyword evidence="4" id="KW-1185">Reference proteome</keyword>
<evidence type="ECO:0000256" key="1">
    <source>
        <dbReference type="SAM" id="SignalP"/>
    </source>
</evidence>